<dbReference type="AlphaFoldDB" id="A0A1A9W048"/>
<dbReference type="EnsemblMetazoa" id="GBRI001204-RA">
    <property type="protein sequence ID" value="GBRI001204-PA"/>
    <property type="gene ID" value="GBRI001204"/>
</dbReference>
<keyword evidence="1" id="KW-1133">Transmembrane helix</keyword>
<feature type="transmembrane region" description="Helical" evidence="1">
    <location>
        <begin position="79"/>
        <end position="101"/>
    </location>
</feature>
<sequence>MLILQQPQINCKKFLLESKAISIYSIEVYMSHTFHCCVLFYTERFDFQSSLDRLTVRVCFQEIMSLSHHWGYTQENVKYVHLIAIYFIVVVIGFKVCLDFLKSPASFTINRK</sequence>
<protein>
    <submittedName>
        <fullName evidence="2">Uncharacterized protein</fullName>
    </submittedName>
</protein>
<evidence type="ECO:0000256" key="1">
    <source>
        <dbReference type="SAM" id="Phobius"/>
    </source>
</evidence>
<organism evidence="2 3">
    <name type="scientific">Glossina brevipalpis</name>
    <dbReference type="NCBI Taxonomy" id="37001"/>
    <lineage>
        <taxon>Eukaryota</taxon>
        <taxon>Metazoa</taxon>
        <taxon>Ecdysozoa</taxon>
        <taxon>Arthropoda</taxon>
        <taxon>Hexapoda</taxon>
        <taxon>Insecta</taxon>
        <taxon>Pterygota</taxon>
        <taxon>Neoptera</taxon>
        <taxon>Endopterygota</taxon>
        <taxon>Diptera</taxon>
        <taxon>Brachycera</taxon>
        <taxon>Muscomorpha</taxon>
        <taxon>Hippoboscoidea</taxon>
        <taxon>Glossinidae</taxon>
        <taxon>Glossina</taxon>
    </lineage>
</organism>
<evidence type="ECO:0000313" key="2">
    <source>
        <dbReference type="EnsemblMetazoa" id="GBRI001204-PA"/>
    </source>
</evidence>
<reference evidence="3" key="1">
    <citation type="submission" date="2014-03" db="EMBL/GenBank/DDBJ databases">
        <authorList>
            <person name="Aksoy S."/>
            <person name="Warren W."/>
            <person name="Wilson R.K."/>
        </authorList>
    </citation>
    <scope>NUCLEOTIDE SEQUENCE [LARGE SCALE GENOMIC DNA]</scope>
    <source>
        <strain evidence="3">IAEA</strain>
    </source>
</reference>
<accession>A0A1A9W048</accession>
<dbReference type="VEuPathDB" id="VectorBase:GBRI001204"/>
<feature type="transmembrane region" description="Helical" evidence="1">
    <location>
        <begin position="21"/>
        <end position="41"/>
    </location>
</feature>
<keyword evidence="1" id="KW-0812">Transmembrane</keyword>
<evidence type="ECO:0000313" key="3">
    <source>
        <dbReference type="Proteomes" id="UP000091820"/>
    </source>
</evidence>
<proteinExistence type="predicted"/>
<reference evidence="2" key="2">
    <citation type="submission" date="2020-05" db="UniProtKB">
        <authorList>
            <consortium name="EnsemblMetazoa"/>
        </authorList>
    </citation>
    <scope>IDENTIFICATION</scope>
    <source>
        <strain evidence="2">IAEA</strain>
    </source>
</reference>
<keyword evidence="3" id="KW-1185">Reference proteome</keyword>
<keyword evidence="1" id="KW-0472">Membrane</keyword>
<dbReference type="Proteomes" id="UP000091820">
    <property type="component" value="Unassembled WGS sequence"/>
</dbReference>
<name>A0A1A9W048_9MUSC</name>